<dbReference type="PANTHER" id="PTHR43808:SF30">
    <property type="entry name" value="ACETYLORNITHINE DEACETYLASE"/>
    <property type="match status" value="1"/>
</dbReference>
<accession>A0A8H7N2F3</accession>
<keyword evidence="4" id="KW-0378">Hydrolase</keyword>
<evidence type="ECO:0000313" key="8">
    <source>
        <dbReference type="EMBL" id="KAF9744612.1"/>
    </source>
</evidence>
<evidence type="ECO:0000256" key="5">
    <source>
        <dbReference type="ARBA" id="ARBA00022833"/>
    </source>
</evidence>
<evidence type="ECO:0000256" key="2">
    <source>
        <dbReference type="ARBA" id="ARBA00006247"/>
    </source>
</evidence>
<name>A0A8H7N2F3_BIOOC</name>
<dbReference type="AlphaFoldDB" id="A0A8H7N2F3"/>
<evidence type="ECO:0000256" key="4">
    <source>
        <dbReference type="ARBA" id="ARBA00022801"/>
    </source>
</evidence>
<sequence length="375" mass="39446">MLPSRSLCVLAEVLLVSALSASNSTAPSYRQDLLDLHRELVEIPSNSGLEEAAGKYLHNYLSDQGWAVTDIPVDPRSNTPENATRFNILAGAKGSDTLGAKVLLNTHFDTVPPHIGYSIEEGEITGDTQISGRGSVDAKASLAAMVIAVTELVEAGEVSPEDVGLAFVVGEEVGGEGIKALGQYWTENTPSFNAIIFGEPTEGKLACGHKGGMTCTLNAYGVAGHSGYPELGRSATAILIKALDKILEADLGSSVLFGNTTVNVGQLEGIAVNNVIADHALAGFGVRVAVGPQSEGATVGYGPVETNCDIEGFETDVMKYGTDIPKLELNREFKKYLYGPGTIFVAHSVNENVTVGALEEAVESYKKLFLNALDS</sequence>
<keyword evidence="5" id="KW-0862">Zinc</keyword>
<dbReference type="SUPFAM" id="SSF53187">
    <property type="entry name" value="Zn-dependent exopeptidases"/>
    <property type="match status" value="1"/>
</dbReference>
<dbReference type="PANTHER" id="PTHR43808">
    <property type="entry name" value="ACETYLORNITHINE DEACETYLASE"/>
    <property type="match status" value="1"/>
</dbReference>
<dbReference type="SUPFAM" id="SSF55031">
    <property type="entry name" value="Bacterial exopeptidase dimerisation domain"/>
    <property type="match status" value="1"/>
</dbReference>
<dbReference type="EMBL" id="JADCTT010000014">
    <property type="protein sequence ID" value="KAF9744612.1"/>
    <property type="molecule type" value="Genomic_DNA"/>
</dbReference>
<dbReference type="Gene3D" id="3.40.630.10">
    <property type="entry name" value="Zn peptidases"/>
    <property type="match status" value="1"/>
</dbReference>
<dbReference type="PROSITE" id="PS00759">
    <property type="entry name" value="ARGE_DAPE_CPG2_2"/>
    <property type="match status" value="1"/>
</dbReference>
<reference evidence="8" key="1">
    <citation type="submission" date="2020-10" db="EMBL/GenBank/DDBJ databases">
        <title>High-Quality Genome Resource of Clonostachys rosea strain S41 by Oxford Nanopore Long-Read Sequencing.</title>
        <authorList>
            <person name="Wang H."/>
        </authorList>
    </citation>
    <scope>NUCLEOTIDE SEQUENCE</scope>
    <source>
        <strain evidence="8">S41</strain>
    </source>
</reference>
<dbReference type="Proteomes" id="UP000616885">
    <property type="component" value="Unassembled WGS sequence"/>
</dbReference>
<evidence type="ECO:0000256" key="1">
    <source>
        <dbReference type="ARBA" id="ARBA00001947"/>
    </source>
</evidence>
<comment type="caution">
    <text evidence="8">The sequence shown here is derived from an EMBL/GenBank/DDBJ whole genome shotgun (WGS) entry which is preliminary data.</text>
</comment>
<dbReference type="GO" id="GO:0046872">
    <property type="term" value="F:metal ion binding"/>
    <property type="evidence" value="ECO:0007669"/>
    <property type="project" value="UniProtKB-KW"/>
</dbReference>
<evidence type="ECO:0000256" key="6">
    <source>
        <dbReference type="SAM" id="SignalP"/>
    </source>
</evidence>
<feature type="signal peptide" evidence="6">
    <location>
        <begin position="1"/>
        <end position="18"/>
    </location>
</feature>
<evidence type="ECO:0000313" key="9">
    <source>
        <dbReference type="Proteomes" id="UP000616885"/>
    </source>
</evidence>
<dbReference type="InterPro" id="IPR011650">
    <property type="entry name" value="Peptidase_M20_dimer"/>
</dbReference>
<dbReference type="InterPro" id="IPR002933">
    <property type="entry name" value="Peptidase_M20"/>
</dbReference>
<comment type="cofactor">
    <cofactor evidence="1">
        <name>Zn(2+)</name>
        <dbReference type="ChEBI" id="CHEBI:29105"/>
    </cofactor>
</comment>
<dbReference type="GO" id="GO:0016787">
    <property type="term" value="F:hydrolase activity"/>
    <property type="evidence" value="ECO:0007669"/>
    <property type="project" value="UniProtKB-KW"/>
</dbReference>
<dbReference type="InterPro" id="IPR050072">
    <property type="entry name" value="Peptidase_M20A"/>
</dbReference>
<gene>
    <name evidence="8" type="ORF">IM811_005393</name>
</gene>
<dbReference type="InterPro" id="IPR036264">
    <property type="entry name" value="Bact_exopeptidase_dim_dom"/>
</dbReference>
<feature type="domain" description="Peptidase M20 dimerisation" evidence="7">
    <location>
        <begin position="208"/>
        <end position="289"/>
    </location>
</feature>
<dbReference type="Pfam" id="PF07687">
    <property type="entry name" value="M20_dimer"/>
    <property type="match status" value="1"/>
</dbReference>
<evidence type="ECO:0000259" key="7">
    <source>
        <dbReference type="Pfam" id="PF07687"/>
    </source>
</evidence>
<keyword evidence="6" id="KW-0732">Signal</keyword>
<protein>
    <recommendedName>
        <fullName evidence="7">Peptidase M20 dimerisation domain-containing protein</fullName>
    </recommendedName>
</protein>
<keyword evidence="3" id="KW-0479">Metal-binding</keyword>
<evidence type="ECO:0000256" key="3">
    <source>
        <dbReference type="ARBA" id="ARBA00022723"/>
    </source>
</evidence>
<comment type="similarity">
    <text evidence="2">Belongs to the peptidase M20A family.</text>
</comment>
<feature type="chain" id="PRO_5034915974" description="Peptidase M20 dimerisation domain-containing protein" evidence="6">
    <location>
        <begin position="19"/>
        <end position="375"/>
    </location>
</feature>
<organism evidence="8 9">
    <name type="scientific">Bionectria ochroleuca</name>
    <name type="common">Gliocladium roseum</name>
    <dbReference type="NCBI Taxonomy" id="29856"/>
    <lineage>
        <taxon>Eukaryota</taxon>
        <taxon>Fungi</taxon>
        <taxon>Dikarya</taxon>
        <taxon>Ascomycota</taxon>
        <taxon>Pezizomycotina</taxon>
        <taxon>Sordariomycetes</taxon>
        <taxon>Hypocreomycetidae</taxon>
        <taxon>Hypocreales</taxon>
        <taxon>Bionectriaceae</taxon>
        <taxon>Clonostachys</taxon>
    </lineage>
</organism>
<dbReference type="InterPro" id="IPR001261">
    <property type="entry name" value="ArgE/DapE_CS"/>
</dbReference>
<dbReference type="Gene3D" id="3.30.70.360">
    <property type="match status" value="1"/>
</dbReference>
<proteinExistence type="inferred from homology"/>
<dbReference type="Pfam" id="PF01546">
    <property type="entry name" value="Peptidase_M20"/>
    <property type="match status" value="1"/>
</dbReference>